<dbReference type="AlphaFoldDB" id="A0A512JAQ2"/>
<comment type="caution">
    <text evidence="3">The sequence shown here is derived from an EMBL/GenBank/DDBJ whole genome shotgun (WGS) entry which is preliminary data.</text>
</comment>
<reference evidence="7" key="2">
    <citation type="journal article" date="2019" name="Int. J. Syst. Evol. Microbiol.">
        <title>The Global Catalogue of Microorganisms (GCM) 10K type strain sequencing project: providing services to taxonomists for standard genome sequencing and annotation.</title>
        <authorList>
            <consortium name="The Broad Institute Genomics Platform"/>
            <consortium name="The Broad Institute Genome Sequencing Center for Infectious Disease"/>
            <person name="Wu L."/>
            <person name="Ma J."/>
        </authorList>
    </citation>
    <scope>NUCLEOTIDE SEQUENCE [LARGE SCALE GENOMIC DNA]</scope>
    <source>
        <strain evidence="7">NBRC 107715</strain>
    </source>
</reference>
<evidence type="ECO:0000313" key="4">
    <source>
        <dbReference type="EMBL" id="GLS63925.1"/>
    </source>
</evidence>
<accession>A0A512JAQ2</accession>
<keyword evidence="7" id="KW-1185">Reference proteome</keyword>
<dbReference type="Proteomes" id="UP001156856">
    <property type="component" value="Unassembled WGS sequence"/>
</dbReference>
<protein>
    <submittedName>
        <fullName evidence="3">Uncharacterized protein</fullName>
    </submittedName>
</protein>
<gene>
    <name evidence="4" type="ORF">GCM10007888_23060</name>
    <name evidence="5" type="ORF">GCM10007888_29970</name>
    <name evidence="2" type="ORF">MOX02_45350</name>
    <name evidence="3" type="ORF">MOX02_50700</name>
</gene>
<dbReference type="EMBL" id="BJZU01000133">
    <property type="protein sequence ID" value="GEP07032.1"/>
    <property type="molecule type" value="Genomic_DNA"/>
</dbReference>
<feature type="coiled-coil region" evidence="1">
    <location>
        <begin position="1"/>
        <end position="57"/>
    </location>
</feature>
<dbReference type="RefSeq" id="WP_170267954.1">
    <property type="nucleotide sequence ID" value="NZ_BJZU01000105.1"/>
</dbReference>
<dbReference type="EMBL" id="BJZU01000105">
    <property type="protein sequence ID" value="GEP06497.1"/>
    <property type="molecule type" value="Genomic_DNA"/>
</dbReference>
<reference evidence="3 6" key="3">
    <citation type="submission" date="2019-07" db="EMBL/GenBank/DDBJ databases">
        <title>Whole genome shotgun sequence of Methylobacterium oxalidis NBRC 107715.</title>
        <authorList>
            <person name="Hosoyama A."/>
            <person name="Uohara A."/>
            <person name="Ohji S."/>
            <person name="Ichikawa N."/>
        </authorList>
    </citation>
    <scope>NUCLEOTIDE SEQUENCE [LARGE SCALE GENOMIC DNA]</scope>
    <source>
        <strain evidence="3 6">NBRC 107715</strain>
    </source>
</reference>
<organism evidence="3 6">
    <name type="scientific">Methylobacterium oxalidis</name>
    <dbReference type="NCBI Taxonomy" id="944322"/>
    <lineage>
        <taxon>Bacteria</taxon>
        <taxon>Pseudomonadati</taxon>
        <taxon>Pseudomonadota</taxon>
        <taxon>Alphaproteobacteria</taxon>
        <taxon>Hyphomicrobiales</taxon>
        <taxon>Methylobacteriaceae</taxon>
        <taxon>Methylobacterium</taxon>
    </lineage>
</organism>
<evidence type="ECO:0000313" key="7">
    <source>
        <dbReference type="Proteomes" id="UP001156856"/>
    </source>
</evidence>
<evidence type="ECO:0000313" key="5">
    <source>
        <dbReference type="EMBL" id="GLS64616.1"/>
    </source>
</evidence>
<evidence type="ECO:0000313" key="6">
    <source>
        <dbReference type="Proteomes" id="UP000321960"/>
    </source>
</evidence>
<proteinExistence type="predicted"/>
<dbReference type="EMBL" id="BSPK01000031">
    <property type="protein sequence ID" value="GLS63925.1"/>
    <property type="molecule type" value="Genomic_DNA"/>
</dbReference>
<evidence type="ECO:0000256" key="1">
    <source>
        <dbReference type="SAM" id="Coils"/>
    </source>
</evidence>
<evidence type="ECO:0000313" key="2">
    <source>
        <dbReference type="EMBL" id="GEP06497.1"/>
    </source>
</evidence>
<evidence type="ECO:0000313" key="3">
    <source>
        <dbReference type="EMBL" id="GEP07032.1"/>
    </source>
</evidence>
<dbReference type="EMBL" id="BSPK01000049">
    <property type="protein sequence ID" value="GLS64616.1"/>
    <property type="molecule type" value="Genomic_DNA"/>
</dbReference>
<keyword evidence="1" id="KW-0175">Coiled coil</keyword>
<reference evidence="4" key="4">
    <citation type="submission" date="2023-01" db="EMBL/GenBank/DDBJ databases">
        <title>Draft genome sequence of Methylobacterium oxalidis strain NBRC 107715.</title>
        <authorList>
            <person name="Sun Q."/>
            <person name="Mori K."/>
        </authorList>
    </citation>
    <scope>NUCLEOTIDE SEQUENCE</scope>
    <source>
        <strain evidence="4">NBRC 107715</strain>
    </source>
</reference>
<reference evidence="4" key="1">
    <citation type="journal article" date="2014" name="Int. J. Syst. Evol. Microbiol.">
        <title>Complete genome of a new Firmicutes species belonging to the dominant human colonic microbiota ('Ruminococcus bicirculans') reveals two chromosomes and a selective capacity to utilize plant glucans.</title>
        <authorList>
            <consortium name="NISC Comparative Sequencing Program"/>
            <person name="Wegmann U."/>
            <person name="Louis P."/>
            <person name="Goesmann A."/>
            <person name="Henrissat B."/>
            <person name="Duncan S.H."/>
            <person name="Flint H.J."/>
        </authorList>
    </citation>
    <scope>NUCLEOTIDE SEQUENCE</scope>
    <source>
        <strain evidence="4">NBRC 107715</strain>
    </source>
</reference>
<dbReference type="Proteomes" id="UP000321960">
    <property type="component" value="Unassembled WGS sequence"/>
</dbReference>
<name>A0A512JAQ2_9HYPH</name>
<sequence>MQKLEALLDRLKAHQREIILEAAERDMLPPDSMLRRIAELENVIAAVEAVADEERRGG</sequence>